<dbReference type="Proteomes" id="UP001202328">
    <property type="component" value="Unassembled WGS sequence"/>
</dbReference>
<evidence type="ECO:0000313" key="2">
    <source>
        <dbReference type="Proteomes" id="UP001202328"/>
    </source>
</evidence>
<dbReference type="AlphaFoldDB" id="A0AAD4SSS2"/>
<sequence length="114" mass="12813">MLCFLDTGCRVVGQILFFFLSYTPSAICSLHGCCIIQIPSGRSRYLIKLHSNFTRARYILTLVTRAGAKSLLAAIIKDFMYVVRNLSCSTFNDGMQNRSVCNVHKGEHQFEGNL</sequence>
<gene>
    <name evidence="1" type="ORF">MKW98_013364</name>
</gene>
<keyword evidence="2" id="KW-1185">Reference proteome</keyword>
<protein>
    <submittedName>
        <fullName evidence="1">Uncharacterized protein</fullName>
    </submittedName>
</protein>
<evidence type="ECO:0000313" key="1">
    <source>
        <dbReference type="EMBL" id="KAI3921430.1"/>
    </source>
</evidence>
<dbReference type="EMBL" id="JAJJMB010008687">
    <property type="protein sequence ID" value="KAI3921430.1"/>
    <property type="molecule type" value="Genomic_DNA"/>
</dbReference>
<reference evidence="1" key="1">
    <citation type="submission" date="2022-04" db="EMBL/GenBank/DDBJ databases">
        <title>A functionally conserved STORR gene fusion in Papaver species that diverged 16.8 million years ago.</title>
        <authorList>
            <person name="Catania T."/>
        </authorList>
    </citation>
    <scope>NUCLEOTIDE SEQUENCE</scope>
    <source>
        <strain evidence="1">S-188037</strain>
    </source>
</reference>
<comment type="caution">
    <text evidence="1">The sequence shown here is derived from an EMBL/GenBank/DDBJ whole genome shotgun (WGS) entry which is preliminary data.</text>
</comment>
<name>A0AAD4SSS2_9MAGN</name>
<organism evidence="1 2">
    <name type="scientific">Papaver atlanticum</name>
    <dbReference type="NCBI Taxonomy" id="357466"/>
    <lineage>
        <taxon>Eukaryota</taxon>
        <taxon>Viridiplantae</taxon>
        <taxon>Streptophyta</taxon>
        <taxon>Embryophyta</taxon>
        <taxon>Tracheophyta</taxon>
        <taxon>Spermatophyta</taxon>
        <taxon>Magnoliopsida</taxon>
        <taxon>Ranunculales</taxon>
        <taxon>Papaveraceae</taxon>
        <taxon>Papaveroideae</taxon>
        <taxon>Papaver</taxon>
    </lineage>
</organism>
<proteinExistence type="predicted"/>
<accession>A0AAD4SSS2</accession>